<evidence type="ECO:0000313" key="3">
    <source>
        <dbReference type="EMBL" id="RKD29451.1"/>
    </source>
</evidence>
<keyword evidence="4" id="KW-1185">Reference proteome</keyword>
<feature type="region of interest" description="Disordered" evidence="1">
    <location>
        <begin position="1"/>
        <end position="75"/>
    </location>
</feature>
<dbReference type="RefSeq" id="WP_120198284.1">
    <property type="nucleotide sequence ID" value="NZ_MCIA01000032.1"/>
</dbReference>
<comment type="caution">
    <text evidence="3">The sequence shown here is derived from an EMBL/GenBank/DDBJ whole genome shotgun (WGS) entry which is preliminary data.</text>
</comment>
<sequence length="296" mass="32642">MGTIIYMNNGPDSGEITKSTPQQSSKELKFAPDVGNDDTSTETGPVSPDGEQPNILVPDPQVESPAFDPYSPDESGNAGTWNSIITMFPKPIIPCYFCDSDQVGLVRLLNAAANYPPFMVYINDQLAVEGLDNGDMSQYGRVSAETQTISVTDDNNYVYIKKQIQVPTNGAITVAIINTDTGLDIMVIDDYLCNGGINTGCFRVCNLSITNRKINVLLNGGNIIYHDVNYMQVTNFQYVTNGYYMVSVTSSSIYSGNIILTSNIYIRGNVSYTMYVFNWSLEQNAIRILIVEDRRS</sequence>
<evidence type="ECO:0000256" key="1">
    <source>
        <dbReference type="SAM" id="MobiDB-lite"/>
    </source>
</evidence>
<reference evidence="3 4" key="1">
    <citation type="submission" date="2016-08" db="EMBL/GenBank/DDBJ databases">
        <title>A new outlook on sporulation: Clostridium algidixylanolyticum.</title>
        <authorList>
            <person name="Poppleton D.I."/>
            <person name="Gribaldo S."/>
        </authorList>
    </citation>
    <scope>NUCLEOTIDE SEQUENCE [LARGE SCALE GENOMIC DNA]</scope>
    <source>
        <strain evidence="3 4">SPL73</strain>
    </source>
</reference>
<feature type="compositionally biased region" description="Polar residues" evidence="1">
    <location>
        <begin position="16"/>
        <end position="25"/>
    </location>
</feature>
<name>A0A419SW62_9FIRM</name>
<evidence type="ECO:0000259" key="2">
    <source>
        <dbReference type="Pfam" id="PF14344"/>
    </source>
</evidence>
<dbReference type="InterPro" id="IPR025510">
    <property type="entry name" value="DUF4397"/>
</dbReference>
<dbReference type="Proteomes" id="UP000284277">
    <property type="component" value="Unassembled WGS sequence"/>
</dbReference>
<feature type="domain" description="DUF4397" evidence="2">
    <location>
        <begin position="105"/>
        <end position="215"/>
    </location>
</feature>
<accession>A0A419SW62</accession>
<organism evidence="3 4">
    <name type="scientific">Lacrimispora algidixylanolytica</name>
    <dbReference type="NCBI Taxonomy" id="94868"/>
    <lineage>
        <taxon>Bacteria</taxon>
        <taxon>Bacillati</taxon>
        <taxon>Bacillota</taxon>
        <taxon>Clostridia</taxon>
        <taxon>Lachnospirales</taxon>
        <taxon>Lachnospiraceae</taxon>
        <taxon>Lacrimispora</taxon>
    </lineage>
</organism>
<proteinExistence type="predicted"/>
<evidence type="ECO:0000313" key="4">
    <source>
        <dbReference type="Proteomes" id="UP000284277"/>
    </source>
</evidence>
<protein>
    <recommendedName>
        <fullName evidence="2">DUF4397 domain-containing protein</fullName>
    </recommendedName>
</protein>
<dbReference type="OrthoDB" id="1848046at2"/>
<dbReference type="EMBL" id="MCIA01000032">
    <property type="protein sequence ID" value="RKD29451.1"/>
    <property type="molecule type" value="Genomic_DNA"/>
</dbReference>
<dbReference type="Pfam" id="PF14344">
    <property type="entry name" value="DUF4397"/>
    <property type="match status" value="1"/>
</dbReference>
<dbReference type="AlphaFoldDB" id="A0A419SW62"/>
<gene>
    <name evidence="3" type="ORF">BET01_08895</name>
</gene>